<accession>A0A2K4MSW5</accession>
<sequence length="96" mass="10791">MTTALIVLCVLQQLLDVATTWHVIRRGIGREVNPLLNAVMARIGILPALLLTKLALLAACWWLRPPWPAYALLVAIYLPVLINNFKVIQQGRENRP</sequence>
<proteinExistence type="predicted"/>
<dbReference type="Pfam" id="PF18902">
    <property type="entry name" value="DUF5658"/>
    <property type="match status" value="1"/>
</dbReference>
<dbReference type="RefSeq" id="WP_103317454.1">
    <property type="nucleotide sequence ID" value="NZ_PPTF01000013.1"/>
</dbReference>
<dbReference type="Proteomes" id="UP000236416">
    <property type="component" value="Unassembled WGS sequence"/>
</dbReference>
<evidence type="ECO:0000313" key="4">
    <source>
        <dbReference type="Proteomes" id="UP000236416"/>
    </source>
</evidence>
<keyword evidence="1" id="KW-0472">Membrane</keyword>
<comment type="caution">
    <text evidence="3">The sequence shown here is derived from an EMBL/GenBank/DDBJ whole genome shotgun (WGS) entry which is preliminary data.</text>
</comment>
<feature type="transmembrane region" description="Helical" evidence="1">
    <location>
        <begin position="44"/>
        <end position="63"/>
    </location>
</feature>
<keyword evidence="1" id="KW-0812">Transmembrane</keyword>
<evidence type="ECO:0000256" key="1">
    <source>
        <dbReference type="SAM" id="Phobius"/>
    </source>
</evidence>
<keyword evidence="1" id="KW-1133">Transmembrane helix</keyword>
<dbReference type="EMBL" id="PPTF01000013">
    <property type="protein sequence ID" value="POB00174.1"/>
    <property type="molecule type" value="Genomic_DNA"/>
</dbReference>
<feature type="domain" description="DUF5658" evidence="2">
    <location>
        <begin position="8"/>
        <end position="85"/>
    </location>
</feature>
<evidence type="ECO:0000313" key="3">
    <source>
        <dbReference type="EMBL" id="POB00174.1"/>
    </source>
</evidence>
<organism evidence="3 4">
    <name type="scientific">Chromobacterium sinusclupearum</name>
    <dbReference type="NCBI Taxonomy" id="2077146"/>
    <lineage>
        <taxon>Bacteria</taxon>
        <taxon>Pseudomonadati</taxon>
        <taxon>Pseudomonadota</taxon>
        <taxon>Betaproteobacteria</taxon>
        <taxon>Neisseriales</taxon>
        <taxon>Chromobacteriaceae</taxon>
        <taxon>Chromobacterium</taxon>
    </lineage>
</organism>
<name>A0A2K4MSW5_9NEIS</name>
<dbReference type="AlphaFoldDB" id="A0A2K4MSW5"/>
<protein>
    <recommendedName>
        <fullName evidence="2">DUF5658 domain-containing protein</fullName>
    </recommendedName>
</protein>
<feature type="transmembrane region" description="Helical" evidence="1">
    <location>
        <begin position="70"/>
        <end position="88"/>
    </location>
</feature>
<gene>
    <name evidence="3" type="ORF">C2134_02985</name>
</gene>
<evidence type="ECO:0000259" key="2">
    <source>
        <dbReference type="Pfam" id="PF18902"/>
    </source>
</evidence>
<dbReference type="InterPro" id="IPR043717">
    <property type="entry name" value="DUF5658"/>
</dbReference>
<reference evidence="3 4" key="1">
    <citation type="submission" date="2018-01" db="EMBL/GenBank/DDBJ databases">
        <title>Genomic Sequence of Chromobacterium MWU13-2610 from wild cranberry bogs within the Cape Cod National Seashore.</title>
        <authorList>
            <person name="O'Hara-Hanley K."/>
            <person name="Soby S."/>
            <person name="Harrison A."/>
        </authorList>
    </citation>
    <scope>NUCLEOTIDE SEQUENCE [LARGE SCALE GENOMIC DNA]</scope>
    <source>
        <strain evidence="3 4">MWU13-2610</strain>
    </source>
</reference>
<keyword evidence="4" id="KW-1185">Reference proteome</keyword>